<evidence type="ECO:0000313" key="6">
    <source>
        <dbReference type="EMBL" id="QUL99317.1"/>
    </source>
</evidence>
<reference evidence="6" key="2">
    <citation type="journal article" date="2023" name="Biology">
        <title>Prokaryotic Life Associated with Coal-Fire Gas Vents Revealed by Metagenomics.</title>
        <authorList>
            <person name="Kadnikov V.V."/>
            <person name="Mardanov A.V."/>
            <person name="Beletsky A.V."/>
            <person name="Karnachuk O.V."/>
            <person name="Ravin N.V."/>
        </authorList>
    </citation>
    <scope>NUCLEOTIDE SEQUENCE</scope>
    <source>
        <strain evidence="6">Bu02</strain>
    </source>
</reference>
<keyword evidence="3" id="KW-0238">DNA-binding</keyword>
<proteinExistence type="inferred from homology"/>
<organism evidence="6">
    <name type="scientific">Candidatus Fermentithermobacillus carboniphilus</name>
    <dbReference type="NCBI Taxonomy" id="3085328"/>
    <lineage>
        <taxon>Bacteria</taxon>
        <taxon>Bacillati</taxon>
        <taxon>Bacillota</taxon>
        <taxon>Candidatus Fermentithermobacillia</taxon>
        <taxon>Candidatus Fermentithermobacillales</taxon>
        <taxon>Candidatus Fermentithermobacillaceae</taxon>
        <taxon>Candidatus Fermentithermobacillus</taxon>
    </lineage>
</organism>
<dbReference type="AlphaFoldDB" id="A0AAT9LFF0"/>
<evidence type="ECO:0000256" key="1">
    <source>
        <dbReference type="ARBA" id="ARBA00009277"/>
    </source>
</evidence>
<dbReference type="GO" id="GO:0003677">
    <property type="term" value="F:DNA binding"/>
    <property type="evidence" value="ECO:0007669"/>
    <property type="project" value="UniProtKB-KW"/>
</dbReference>
<keyword evidence="2" id="KW-0815">Transposition</keyword>
<sequence length="118" mass="13287">MLGGGQTLDIKVMYSQGLSIREIARRTGHDRKTIRKYLHADEIPKYGLRPARPSKLDPFKDYLLGRMAEGIFNANRLLAEIRELGYSGGKIILKDFLKPFRPLQKSEATISGISVSQP</sequence>
<evidence type="ECO:0000256" key="4">
    <source>
        <dbReference type="ARBA" id="ARBA00023172"/>
    </source>
</evidence>
<accession>A0AAT9LFF0</accession>
<name>A0AAT9LFF0_9FIRM</name>
<gene>
    <name evidence="6" type="ORF">IMF26_04480</name>
</gene>
<evidence type="ECO:0000256" key="2">
    <source>
        <dbReference type="ARBA" id="ARBA00022578"/>
    </source>
</evidence>
<reference evidence="6" key="1">
    <citation type="submission" date="2020-10" db="EMBL/GenBank/DDBJ databases">
        <authorList>
            <person name="Kadnikov V."/>
            <person name="Beletsky A.V."/>
            <person name="Mardanov A.V."/>
            <person name="Karnachuk O.V."/>
            <person name="Ravin N.V."/>
        </authorList>
    </citation>
    <scope>NUCLEOTIDE SEQUENCE</scope>
    <source>
        <strain evidence="6">Bu02</strain>
    </source>
</reference>
<evidence type="ECO:0000256" key="3">
    <source>
        <dbReference type="ARBA" id="ARBA00023125"/>
    </source>
</evidence>
<dbReference type="PANTHER" id="PTHR35004">
    <property type="entry name" value="TRANSPOSASE RV3428C-RELATED"/>
    <property type="match status" value="1"/>
</dbReference>
<dbReference type="GO" id="GO:0032196">
    <property type="term" value="P:transposition"/>
    <property type="evidence" value="ECO:0007669"/>
    <property type="project" value="UniProtKB-KW"/>
</dbReference>
<protein>
    <submittedName>
        <fullName evidence="6">Transposase</fullName>
    </submittedName>
</protein>
<evidence type="ECO:0000259" key="5">
    <source>
        <dbReference type="PROSITE" id="PS50531"/>
    </source>
</evidence>
<dbReference type="PROSITE" id="PS50531">
    <property type="entry name" value="HTH_IS21"/>
    <property type="match status" value="1"/>
</dbReference>
<keyword evidence="4" id="KW-0233">DNA recombination</keyword>
<dbReference type="Gene3D" id="1.10.10.60">
    <property type="entry name" value="Homeodomain-like"/>
    <property type="match status" value="1"/>
</dbReference>
<dbReference type="GO" id="GO:0006310">
    <property type="term" value="P:DNA recombination"/>
    <property type="evidence" value="ECO:0007669"/>
    <property type="project" value="UniProtKB-KW"/>
</dbReference>
<dbReference type="InterPro" id="IPR017894">
    <property type="entry name" value="HTH_IS21_transposase_type"/>
</dbReference>
<dbReference type="KEGG" id="fcz:IMF26_04480"/>
<comment type="similarity">
    <text evidence="1">Belongs to the transposase IS21/IS408/IS1162 family.</text>
</comment>
<dbReference type="EMBL" id="CP062796">
    <property type="protein sequence ID" value="QUL99317.1"/>
    <property type="molecule type" value="Genomic_DNA"/>
</dbReference>
<dbReference type="PANTHER" id="PTHR35004:SF6">
    <property type="entry name" value="TRANSPOSASE"/>
    <property type="match status" value="1"/>
</dbReference>
<feature type="domain" description="HTH IS21-type" evidence="5">
    <location>
        <begin position="5"/>
        <end position="67"/>
    </location>
</feature>